<gene>
    <name evidence="2" type="ORF">GCM10009037_24030</name>
</gene>
<dbReference type="InterPro" id="IPR029044">
    <property type="entry name" value="Nucleotide-diphossugar_trans"/>
</dbReference>
<proteinExistence type="predicted"/>
<organism evidence="2 3">
    <name type="scientific">Halarchaeum grantii</name>
    <dbReference type="NCBI Taxonomy" id="1193105"/>
    <lineage>
        <taxon>Archaea</taxon>
        <taxon>Methanobacteriati</taxon>
        <taxon>Methanobacteriota</taxon>
        <taxon>Stenosarchaea group</taxon>
        <taxon>Halobacteria</taxon>
        <taxon>Halobacteriales</taxon>
        <taxon>Halobacteriaceae</taxon>
    </lineage>
</organism>
<dbReference type="RefSeq" id="WP_188883980.1">
    <property type="nucleotide sequence ID" value="NZ_BMPF01000003.1"/>
</dbReference>
<dbReference type="AlphaFoldDB" id="A0A830FBZ9"/>
<protein>
    <submittedName>
        <fullName evidence="2">Uncharacterized protein</fullName>
    </submittedName>
</protein>
<evidence type="ECO:0000313" key="2">
    <source>
        <dbReference type="EMBL" id="GGL39448.1"/>
    </source>
</evidence>
<sequence>MIGREDCAAVVVASGRTHRSASADGDATDAARLRHVVERVAPLVGEVVVCCRRDQRTRYARALEASDVWASADATVRFARERTPGDLMAGLAGALHETDAPYVAVLSAGGRSPGRHAVASLFASAREAGESTVPVMKGRPLPLSAVYHREDALRACGAAIAESVSHANGVVEHLDGVQHATEPADEPTWSRAASGSAATR</sequence>
<accession>A0A830FBZ9</accession>
<evidence type="ECO:0000256" key="1">
    <source>
        <dbReference type="SAM" id="MobiDB-lite"/>
    </source>
</evidence>
<keyword evidence="3" id="KW-1185">Reference proteome</keyword>
<feature type="region of interest" description="Disordered" evidence="1">
    <location>
        <begin position="178"/>
        <end position="200"/>
    </location>
</feature>
<dbReference type="OrthoDB" id="373359at2157"/>
<dbReference type="Proteomes" id="UP000628840">
    <property type="component" value="Unassembled WGS sequence"/>
</dbReference>
<comment type="caution">
    <text evidence="2">The sequence shown here is derived from an EMBL/GenBank/DDBJ whole genome shotgun (WGS) entry which is preliminary data.</text>
</comment>
<feature type="compositionally biased region" description="Polar residues" evidence="1">
    <location>
        <begin position="191"/>
        <end position="200"/>
    </location>
</feature>
<dbReference type="EMBL" id="BMPF01000003">
    <property type="protein sequence ID" value="GGL39448.1"/>
    <property type="molecule type" value="Genomic_DNA"/>
</dbReference>
<dbReference type="Gene3D" id="3.90.550.10">
    <property type="entry name" value="Spore Coat Polysaccharide Biosynthesis Protein SpsA, Chain A"/>
    <property type="match status" value="1"/>
</dbReference>
<name>A0A830FBZ9_9EURY</name>
<reference evidence="2 3" key="1">
    <citation type="journal article" date="2019" name="Int. J. Syst. Evol. Microbiol.">
        <title>The Global Catalogue of Microorganisms (GCM) 10K type strain sequencing project: providing services to taxonomists for standard genome sequencing and annotation.</title>
        <authorList>
            <consortium name="The Broad Institute Genomics Platform"/>
            <consortium name="The Broad Institute Genome Sequencing Center for Infectious Disease"/>
            <person name="Wu L."/>
            <person name="Ma J."/>
        </authorList>
    </citation>
    <scope>NUCLEOTIDE SEQUENCE [LARGE SCALE GENOMIC DNA]</scope>
    <source>
        <strain evidence="2 3">JCM 19585</strain>
    </source>
</reference>
<evidence type="ECO:0000313" key="3">
    <source>
        <dbReference type="Proteomes" id="UP000628840"/>
    </source>
</evidence>